<keyword evidence="2" id="KW-1185">Reference proteome</keyword>
<gene>
    <name evidence="1" type="ORF">NLG97_g9104</name>
</gene>
<organism evidence="1 2">
    <name type="scientific">Lecanicillium saksenae</name>
    <dbReference type="NCBI Taxonomy" id="468837"/>
    <lineage>
        <taxon>Eukaryota</taxon>
        <taxon>Fungi</taxon>
        <taxon>Dikarya</taxon>
        <taxon>Ascomycota</taxon>
        <taxon>Pezizomycotina</taxon>
        <taxon>Sordariomycetes</taxon>
        <taxon>Hypocreomycetidae</taxon>
        <taxon>Hypocreales</taxon>
        <taxon>Cordycipitaceae</taxon>
        <taxon>Lecanicillium</taxon>
    </lineage>
</organism>
<dbReference type="EMBL" id="JANAKD010001785">
    <property type="protein sequence ID" value="KAJ3476520.1"/>
    <property type="molecule type" value="Genomic_DNA"/>
</dbReference>
<dbReference type="Proteomes" id="UP001148737">
    <property type="component" value="Unassembled WGS sequence"/>
</dbReference>
<sequence length="165" mass="18496">MKLSSPVEDEKQSELRHLTVKGANFWGSVVRSAGQGEGNQGWGWIGKFFGLLRLQRAEGLLWMGRLIFYQSDLIRNHAEKFAPSPVGLNAELKSEPASGHSASLSGQSVILQRAEAYFTVFLEDEDVETEVEKHPTARTPSLFNAILVWFCRDANDFYLPVPCHM</sequence>
<evidence type="ECO:0000313" key="2">
    <source>
        <dbReference type="Proteomes" id="UP001148737"/>
    </source>
</evidence>
<protein>
    <submittedName>
        <fullName evidence="1">Uncharacterized protein</fullName>
    </submittedName>
</protein>
<evidence type="ECO:0000313" key="1">
    <source>
        <dbReference type="EMBL" id="KAJ3476520.1"/>
    </source>
</evidence>
<proteinExistence type="predicted"/>
<name>A0ACC1QIT7_9HYPO</name>
<accession>A0ACC1QIT7</accession>
<reference evidence="1" key="1">
    <citation type="submission" date="2022-07" db="EMBL/GenBank/DDBJ databases">
        <title>Genome Sequence of Lecanicillium saksenae.</title>
        <authorList>
            <person name="Buettner E."/>
        </authorList>
    </citation>
    <scope>NUCLEOTIDE SEQUENCE</scope>
    <source>
        <strain evidence="1">VT-O1</strain>
    </source>
</reference>
<comment type="caution">
    <text evidence="1">The sequence shown here is derived from an EMBL/GenBank/DDBJ whole genome shotgun (WGS) entry which is preliminary data.</text>
</comment>